<dbReference type="SUPFAM" id="SSF63520">
    <property type="entry name" value="PTS-regulatory domain, PRD"/>
    <property type="match status" value="1"/>
</dbReference>
<dbReference type="InterPro" id="IPR011608">
    <property type="entry name" value="PRD"/>
</dbReference>
<dbReference type="InterPro" id="IPR002178">
    <property type="entry name" value="PTS_EIIA_type-2_dom"/>
</dbReference>
<dbReference type="GO" id="GO:0009401">
    <property type="term" value="P:phosphoenolpyruvate-dependent sugar phosphotransferase system"/>
    <property type="evidence" value="ECO:0007669"/>
    <property type="project" value="UniProtKB-KW"/>
</dbReference>
<dbReference type="Proteomes" id="UP000318138">
    <property type="component" value="Chromosome"/>
</dbReference>
<evidence type="ECO:0000259" key="11">
    <source>
        <dbReference type="PROSITE" id="PS51094"/>
    </source>
</evidence>
<dbReference type="GO" id="GO:0016301">
    <property type="term" value="F:kinase activity"/>
    <property type="evidence" value="ECO:0007669"/>
    <property type="project" value="UniProtKB-KW"/>
</dbReference>
<comment type="subcellular location">
    <subcellularLocation>
        <location evidence="1">Cytoplasm</location>
    </subcellularLocation>
</comment>
<dbReference type="Pfam" id="PF00874">
    <property type="entry name" value="PRD"/>
    <property type="match status" value="1"/>
</dbReference>
<evidence type="ECO:0000256" key="1">
    <source>
        <dbReference type="ARBA" id="ARBA00004496"/>
    </source>
</evidence>
<dbReference type="RefSeq" id="WP_176007837.1">
    <property type="nucleotide sequence ID" value="NZ_CP041372.2"/>
</dbReference>
<evidence type="ECO:0000256" key="5">
    <source>
        <dbReference type="ARBA" id="ARBA00022679"/>
    </source>
</evidence>
<evidence type="ECO:0000259" key="12">
    <source>
        <dbReference type="PROSITE" id="PS51372"/>
    </source>
</evidence>
<feature type="domain" description="PTS EIIA type-2" evidence="11">
    <location>
        <begin position="479"/>
        <end position="621"/>
    </location>
</feature>
<protein>
    <recommendedName>
        <fullName evidence="9">Ascorbate-specific PTS system EIIA component</fullName>
    </recommendedName>
    <alternativeName>
        <fullName evidence="10">Ascorbate-specific phosphotransferase enzyme IIA component</fullName>
    </alternativeName>
</protein>
<evidence type="ECO:0000313" key="13">
    <source>
        <dbReference type="EMBL" id="QKS69793.1"/>
    </source>
</evidence>
<evidence type="ECO:0000256" key="3">
    <source>
        <dbReference type="ARBA" id="ARBA00022490"/>
    </source>
</evidence>
<reference evidence="14" key="1">
    <citation type="submission" date="2019-07" db="EMBL/GenBank/DDBJ databases">
        <title>Bacillus alkalisoli sp. nov. isolated from saline soil.</title>
        <authorList>
            <person name="Sun J.-Q."/>
            <person name="Xu L."/>
        </authorList>
    </citation>
    <scope>NUCLEOTIDE SEQUENCE [LARGE SCALE GENOMIC DNA]</scope>
    <source>
        <strain evidence="14">M4U3P1</strain>
    </source>
</reference>
<dbReference type="AlphaFoldDB" id="A0A859F9H7"/>
<dbReference type="SUPFAM" id="SSF55804">
    <property type="entry name" value="Phoshotransferase/anion transport protein"/>
    <property type="match status" value="1"/>
</dbReference>
<proteinExistence type="predicted"/>
<dbReference type="Gene3D" id="1.10.1790.10">
    <property type="entry name" value="PRD domain"/>
    <property type="match status" value="1"/>
</dbReference>
<keyword evidence="13" id="KW-0762">Sugar transport</keyword>
<dbReference type="KEGG" id="psua:FLK61_23675"/>
<evidence type="ECO:0000256" key="6">
    <source>
        <dbReference type="ARBA" id="ARBA00022683"/>
    </source>
</evidence>
<dbReference type="GO" id="GO:0005737">
    <property type="term" value="C:cytoplasm"/>
    <property type="evidence" value="ECO:0007669"/>
    <property type="project" value="UniProtKB-SubCell"/>
</dbReference>
<feature type="domain" description="PRD" evidence="12">
    <location>
        <begin position="237"/>
        <end position="346"/>
    </location>
</feature>
<gene>
    <name evidence="13" type="ORF">FLK61_23675</name>
</gene>
<name>A0A859F9H7_9BACI</name>
<evidence type="ECO:0000256" key="10">
    <source>
        <dbReference type="ARBA" id="ARBA00042072"/>
    </source>
</evidence>
<dbReference type="Gene3D" id="3.40.930.10">
    <property type="entry name" value="Mannitol-specific EII, Chain A"/>
    <property type="match status" value="1"/>
</dbReference>
<dbReference type="Pfam" id="PF00359">
    <property type="entry name" value="PTS_EIIA_2"/>
    <property type="match status" value="1"/>
</dbReference>
<evidence type="ECO:0000256" key="8">
    <source>
        <dbReference type="ARBA" id="ARBA00037387"/>
    </source>
</evidence>
<evidence type="ECO:0000256" key="2">
    <source>
        <dbReference type="ARBA" id="ARBA00022448"/>
    </source>
</evidence>
<dbReference type="EMBL" id="CP041372">
    <property type="protein sequence ID" value="QKS69793.1"/>
    <property type="molecule type" value="Genomic_DNA"/>
</dbReference>
<organism evidence="13 14">
    <name type="scientific">Paenalkalicoccus suaedae</name>
    <dbReference type="NCBI Taxonomy" id="2592382"/>
    <lineage>
        <taxon>Bacteria</taxon>
        <taxon>Bacillati</taxon>
        <taxon>Bacillota</taxon>
        <taxon>Bacilli</taxon>
        <taxon>Bacillales</taxon>
        <taxon>Bacillaceae</taxon>
        <taxon>Paenalkalicoccus</taxon>
    </lineage>
</organism>
<evidence type="ECO:0000313" key="14">
    <source>
        <dbReference type="Proteomes" id="UP000318138"/>
    </source>
</evidence>
<dbReference type="PANTHER" id="PTHR36203:SF1">
    <property type="entry name" value="ASCORBATE-SPECIFIC PTS SYSTEM EIIA COMPONENT"/>
    <property type="match status" value="1"/>
</dbReference>
<keyword evidence="14" id="KW-1185">Reference proteome</keyword>
<evidence type="ECO:0000256" key="7">
    <source>
        <dbReference type="ARBA" id="ARBA00022777"/>
    </source>
</evidence>
<dbReference type="CDD" id="cd00211">
    <property type="entry name" value="PTS_IIA_fru"/>
    <property type="match status" value="1"/>
</dbReference>
<dbReference type="InterPro" id="IPR051351">
    <property type="entry name" value="Ascorbate-PTS_EIIA_comp"/>
</dbReference>
<accession>A0A859F9H7</accession>
<dbReference type="PROSITE" id="PS51372">
    <property type="entry name" value="PRD_2"/>
    <property type="match status" value="1"/>
</dbReference>
<dbReference type="InterPro" id="IPR016152">
    <property type="entry name" value="PTrfase/Anion_transptr"/>
</dbReference>
<keyword evidence="2" id="KW-0813">Transport</keyword>
<keyword evidence="4" id="KW-0597">Phosphoprotein</keyword>
<keyword evidence="3" id="KW-0963">Cytoplasm</keyword>
<dbReference type="PROSITE" id="PS51094">
    <property type="entry name" value="PTS_EIIA_TYPE_2"/>
    <property type="match status" value="1"/>
</dbReference>
<sequence length="622" mass="70781">MRLSYRQLSLMEMLLYVGSMTVTHLAQSFNVSRKAIYDDLEAIRFWLQEEKTGTLSKDSLGRYSIKQPDRHMEQRMFEESHRFRNFEIKERHAFLLFHLVANPYTTLDELMKHLDVSRNTLQSDMQAVRKVASNANVTIRYYQQHYSFVGDEWTVRMFLINACSPYVQKLKHETLLPPSRSYGPPLSPQAWDCLDLSIFIQQKRMDLGYTIIELPYSKDGEDPEATYTALLKKGFSHQKQLDTSLLTGVTQLLETYTNLTGAKLLPHVDQKILAHLEPALARGKLGIVMHNPLQQEVEQKYAHTYRLLKMGLRQLAPFPLTDLFEQHEASYLTLLVLSHVEEKKAGVPIIVACYEGTSVSYSVKHQLIRLGIPDTDIQCLSFDNLPESMELLVTTTQIPPHLHAKKWLKVSPILTESDKAKLQHAIGDGHHVSQNSILEIVKRNVSPHSYKAILNEIQIQARLEEQRSLKGDQDIMLRDLITEETIQLLDRVEDWESAIDVVAAPLINTEKIDATYVAAIKENIHKNGAYIVLREEFALPHARPGEGVNELSMSLTILREPVGFASTETPVRVMVLLAAVDSSSHLNALAELVELISDEDSFAKLKAATTEQEVLTILQEKE</sequence>
<keyword evidence="6" id="KW-0598">Phosphotransferase system</keyword>
<keyword evidence="5" id="KW-0808">Transferase</keyword>
<evidence type="ECO:0000256" key="9">
    <source>
        <dbReference type="ARBA" id="ARBA00041175"/>
    </source>
</evidence>
<keyword evidence="7" id="KW-0418">Kinase</keyword>
<comment type="function">
    <text evidence="8">The phosphoenolpyruvate-dependent sugar phosphotransferase system (sugar PTS), a major carbohydrate active transport system, catalyzes the phosphorylation of incoming sugar substrates concomitantly with their translocation across the cell membrane. The enzyme II UlaABC PTS system is involved in ascorbate transport.</text>
</comment>
<dbReference type="InterPro" id="IPR036634">
    <property type="entry name" value="PRD_sf"/>
</dbReference>
<dbReference type="GO" id="GO:0006355">
    <property type="term" value="P:regulation of DNA-templated transcription"/>
    <property type="evidence" value="ECO:0007669"/>
    <property type="project" value="InterPro"/>
</dbReference>
<evidence type="ECO:0000256" key="4">
    <source>
        <dbReference type="ARBA" id="ARBA00022553"/>
    </source>
</evidence>
<dbReference type="PANTHER" id="PTHR36203">
    <property type="entry name" value="ASCORBATE-SPECIFIC PTS SYSTEM EIIA COMPONENT"/>
    <property type="match status" value="1"/>
</dbReference>